<evidence type="ECO:0000256" key="16">
    <source>
        <dbReference type="ARBA" id="ARBA00023136"/>
    </source>
</evidence>
<proteinExistence type="inferred from homology"/>
<feature type="transmembrane region" description="Helical" evidence="19">
    <location>
        <begin position="171"/>
        <end position="190"/>
    </location>
</feature>
<dbReference type="PANTHER" id="PTHR46552:SF1">
    <property type="entry name" value="NADH-UBIQUINONE OXIDOREDUCTASE CHAIN 2"/>
    <property type="match status" value="1"/>
</dbReference>
<comment type="subcellular location">
    <subcellularLocation>
        <location evidence="2">Mitochondrion inner membrane</location>
        <topology evidence="2">Multi-pass membrane protein</topology>
    </subcellularLocation>
</comment>
<keyword evidence="11" id="KW-0249">Electron transport</keyword>
<evidence type="ECO:0000256" key="18">
    <source>
        <dbReference type="ARBA" id="ARBA00049551"/>
    </source>
</evidence>
<evidence type="ECO:0000256" key="4">
    <source>
        <dbReference type="ARBA" id="ARBA00012944"/>
    </source>
</evidence>
<evidence type="ECO:0000256" key="15">
    <source>
        <dbReference type="ARBA" id="ARBA00023128"/>
    </source>
</evidence>
<evidence type="ECO:0000256" key="8">
    <source>
        <dbReference type="ARBA" id="ARBA00022692"/>
    </source>
</evidence>
<keyword evidence="12 19" id="KW-1133">Transmembrane helix</keyword>
<evidence type="ECO:0000259" key="20">
    <source>
        <dbReference type="Pfam" id="PF00361"/>
    </source>
</evidence>
<evidence type="ECO:0000256" key="3">
    <source>
        <dbReference type="ARBA" id="ARBA00007012"/>
    </source>
</evidence>
<feature type="transmembrane region" description="Helical" evidence="19">
    <location>
        <begin position="118"/>
        <end position="144"/>
    </location>
</feature>
<evidence type="ECO:0000256" key="12">
    <source>
        <dbReference type="ARBA" id="ARBA00022989"/>
    </source>
</evidence>
<keyword evidence="13" id="KW-0520">NAD</keyword>
<dbReference type="EMBL" id="JARGDH010000009">
    <property type="protein sequence ID" value="KAL0265526.1"/>
    <property type="molecule type" value="Genomic_DNA"/>
</dbReference>
<evidence type="ECO:0000256" key="11">
    <source>
        <dbReference type="ARBA" id="ARBA00022982"/>
    </source>
</evidence>
<evidence type="ECO:0000256" key="7">
    <source>
        <dbReference type="ARBA" id="ARBA00022660"/>
    </source>
</evidence>
<evidence type="ECO:0000256" key="17">
    <source>
        <dbReference type="ARBA" id="ARBA00031028"/>
    </source>
</evidence>
<comment type="caution">
    <text evidence="21">The sequence shown here is derived from an EMBL/GenBank/DDBJ whole genome shotgun (WGS) entry which is preliminary data.</text>
</comment>
<dbReference type="AlphaFoldDB" id="A0AAW2H715"/>
<dbReference type="InterPro" id="IPR001750">
    <property type="entry name" value="ND/Mrp_TM"/>
</dbReference>
<keyword evidence="6" id="KW-0813">Transport</keyword>
<evidence type="ECO:0000256" key="19">
    <source>
        <dbReference type="SAM" id="Phobius"/>
    </source>
</evidence>
<dbReference type="PANTHER" id="PTHR46552">
    <property type="entry name" value="NADH-UBIQUINONE OXIDOREDUCTASE CHAIN 2"/>
    <property type="match status" value="1"/>
</dbReference>
<dbReference type="GO" id="GO:0005743">
    <property type="term" value="C:mitochondrial inner membrane"/>
    <property type="evidence" value="ECO:0007669"/>
    <property type="project" value="UniProtKB-SubCell"/>
</dbReference>
<keyword evidence="14" id="KW-0830">Ubiquinone</keyword>
<keyword evidence="8 19" id="KW-0812">Transmembrane</keyword>
<evidence type="ECO:0000256" key="2">
    <source>
        <dbReference type="ARBA" id="ARBA00004448"/>
    </source>
</evidence>
<evidence type="ECO:0000256" key="5">
    <source>
        <dbReference type="ARBA" id="ARBA00021008"/>
    </source>
</evidence>
<comment type="similarity">
    <text evidence="3">Belongs to the complex I subunit 2 family.</text>
</comment>
<evidence type="ECO:0000256" key="10">
    <source>
        <dbReference type="ARBA" id="ARBA00022967"/>
    </source>
</evidence>
<dbReference type="GO" id="GO:0008137">
    <property type="term" value="F:NADH dehydrogenase (ubiquinone) activity"/>
    <property type="evidence" value="ECO:0007669"/>
    <property type="project" value="UniProtKB-EC"/>
</dbReference>
<dbReference type="InterPro" id="IPR050175">
    <property type="entry name" value="Complex_I_Subunit_2"/>
</dbReference>
<accession>A0AAW2H715</accession>
<name>A0AAW2H715_9NEOP</name>
<reference evidence="21" key="1">
    <citation type="journal article" date="2024" name="Gigascience">
        <title>Chromosome-level genome of the poultry shaft louse Menopon gallinae provides insight into the host-switching and adaptive evolution of parasitic lice.</title>
        <authorList>
            <person name="Xu Y."/>
            <person name="Ma L."/>
            <person name="Liu S."/>
            <person name="Liang Y."/>
            <person name="Liu Q."/>
            <person name="He Z."/>
            <person name="Tian L."/>
            <person name="Duan Y."/>
            <person name="Cai W."/>
            <person name="Li H."/>
            <person name="Song F."/>
        </authorList>
    </citation>
    <scope>NUCLEOTIDE SEQUENCE</scope>
    <source>
        <strain evidence="21">Cailab_2023a</strain>
    </source>
</reference>
<organism evidence="21">
    <name type="scientific">Menopon gallinae</name>
    <name type="common">poultry shaft louse</name>
    <dbReference type="NCBI Taxonomy" id="328185"/>
    <lineage>
        <taxon>Eukaryota</taxon>
        <taxon>Metazoa</taxon>
        <taxon>Ecdysozoa</taxon>
        <taxon>Arthropoda</taxon>
        <taxon>Hexapoda</taxon>
        <taxon>Insecta</taxon>
        <taxon>Pterygota</taxon>
        <taxon>Neoptera</taxon>
        <taxon>Paraneoptera</taxon>
        <taxon>Psocodea</taxon>
        <taxon>Troctomorpha</taxon>
        <taxon>Phthiraptera</taxon>
        <taxon>Amblycera</taxon>
        <taxon>Menoponidae</taxon>
        <taxon>Menopon</taxon>
    </lineage>
</organism>
<feature type="domain" description="NADH:quinone oxidoreductase/Mrp antiporter transmembrane" evidence="20">
    <location>
        <begin position="14"/>
        <end position="136"/>
    </location>
</feature>
<keyword evidence="9" id="KW-0999">Mitochondrion inner membrane</keyword>
<evidence type="ECO:0000256" key="13">
    <source>
        <dbReference type="ARBA" id="ARBA00023027"/>
    </source>
</evidence>
<keyword evidence="7" id="KW-0679">Respiratory chain</keyword>
<gene>
    <name evidence="21" type="ORF">PYX00_011231</name>
</gene>
<evidence type="ECO:0000313" key="21">
    <source>
        <dbReference type="EMBL" id="KAL0265526.1"/>
    </source>
</evidence>
<dbReference type="EC" id="7.1.1.2" evidence="4"/>
<comment type="catalytic activity">
    <reaction evidence="18">
        <text>a ubiquinone + NADH + 5 H(+)(in) = a ubiquinol + NAD(+) + 4 H(+)(out)</text>
        <dbReference type="Rhea" id="RHEA:29091"/>
        <dbReference type="Rhea" id="RHEA-COMP:9565"/>
        <dbReference type="Rhea" id="RHEA-COMP:9566"/>
        <dbReference type="ChEBI" id="CHEBI:15378"/>
        <dbReference type="ChEBI" id="CHEBI:16389"/>
        <dbReference type="ChEBI" id="CHEBI:17976"/>
        <dbReference type="ChEBI" id="CHEBI:57540"/>
        <dbReference type="ChEBI" id="CHEBI:57945"/>
        <dbReference type="EC" id="7.1.1.2"/>
    </reaction>
</comment>
<evidence type="ECO:0000256" key="6">
    <source>
        <dbReference type="ARBA" id="ARBA00022448"/>
    </source>
</evidence>
<sequence length="191" mass="22763">MCMYAVNFDVLWLCIAGILIRFACLHEWSARSILTYSSINHMRWLVACAIFSKGLTFFYFVCYSYLAFLFCFFMDNRNAFILKKIYLLKDIRKWVNTIMLNFSGLPPFVGFYPKIVVIAYIVFYGFYIERFLFLFLSLVPLYYYMKIFSVSITGEPSYIKSFIIFFNEQRWIFFSNIIIALITLLILYSIS</sequence>
<evidence type="ECO:0000256" key="9">
    <source>
        <dbReference type="ARBA" id="ARBA00022792"/>
    </source>
</evidence>
<evidence type="ECO:0000256" key="1">
    <source>
        <dbReference type="ARBA" id="ARBA00003257"/>
    </source>
</evidence>
<dbReference type="Pfam" id="PF00361">
    <property type="entry name" value="Proton_antipo_M"/>
    <property type="match status" value="1"/>
</dbReference>
<comment type="function">
    <text evidence="1">Core subunit of the mitochondrial membrane respiratory chain NADH dehydrogenase (Complex I) that is believed to belong to the minimal assembly required for catalysis. Complex I functions in the transfer of electrons from NADH to the respiratory chain. The immediate electron acceptor for the enzyme is believed to be ubiquinone.</text>
</comment>
<protein>
    <recommendedName>
        <fullName evidence="5">NADH-ubiquinone oxidoreductase chain 2</fullName>
        <ecNumber evidence="4">7.1.1.2</ecNumber>
    </recommendedName>
    <alternativeName>
        <fullName evidence="17">NADH dehydrogenase subunit 2</fullName>
    </alternativeName>
</protein>
<keyword evidence="16 19" id="KW-0472">Membrane</keyword>
<feature type="transmembrane region" description="Helical" evidence="19">
    <location>
        <begin position="56"/>
        <end position="74"/>
    </location>
</feature>
<dbReference type="GO" id="GO:0006120">
    <property type="term" value="P:mitochondrial electron transport, NADH to ubiquinone"/>
    <property type="evidence" value="ECO:0007669"/>
    <property type="project" value="TreeGrafter"/>
</dbReference>
<keyword evidence="10" id="KW-1278">Translocase</keyword>
<keyword evidence="15" id="KW-0496">Mitochondrion</keyword>
<evidence type="ECO:0000256" key="14">
    <source>
        <dbReference type="ARBA" id="ARBA00023075"/>
    </source>
</evidence>